<sequence length="185" mass="19461">MASLLREYAAVVVGVVVLIATECGGGGIGRCEAAGGVDHVVGGDQGWDAASDVAAWSTNRVFMVGDNIWFTYSASQESIIQLGSKEEFESCELSNPIRVYTSGLDRVRLDGAGARYFSSGKLENCRNGLKLHVQVVPQVEAGGQAKLVMNVQELAAGPEPSGSTYIITSLTLVLIGFASLCFVVL</sequence>
<reference evidence="6" key="2">
    <citation type="submission" date="2019-07" db="EMBL/GenBank/DDBJ databases">
        <authorList>
            <person name="Yang Y."/>
            <person name="Bocs S."/>
            <person name="Baudouin L."/>
        </authorList>
    </citation>
    <scope>NUCLEOTIDE SEQUENCE</scope>
    <source>
        <tissue evidence="6">Spear leaf of Hainan Tall coconut</tissue>
    </source>
</reference>
<dbReference type="CDD" id="cd04216">
    <property type="entry name" value="Phytocyanin"/>
    <property type="match status" value="1"/>
</dbReference>
<dbReference type="PANTHER" id="PTHR33021:SF31">
    <property type="entry name" value="OS02G0720100 PROTEIN"/>
    <property type="match status" value="1"/>
</dbReference>
<evidence type="ECO:0000313" key="6">
    <source>
        <dbReference type="EMBL" id="KAG1364258.1"/>
    </source>
</evidence>
<proteinExistence type="predicted"/>
<dbReference type="FunFam" id="2.60.40.420:FF:000034">
    <property type="entry name" value="Cupredoxin superfamily protein"/>
    <property type="match status" value="1"/>
</dbReference>
<comment type="caution">
    <text evidence="6">The sequence shown here is derived from an EMBL/GenBank/DDBJ whole genome shotgun (WGS) entry which is preliminary data.</text>
</comment>
<keyword evidence="7" id="KW-1185">Reference proteome</keyword>
<name>A0A8K0IQH9_COCNU</name>
<dbReference type="EMBL" id="CM017882">
    <property type="protein sequence ID" value="KAG1364258.1"/>
    <property type="molecule type" value="Genomic_DNA"/>
</dbReference>
<keyword evidence="3" id="KW-1133">Transmembrane helix</keyword>
<protein>
    <submittedName>
        <fullName evidence="6">Uclacyanin 1</fullName>
    </submittedName>
</protein>
<dbReference type="Proteomes" id="UP000797356">
    <property type="component" value="Chromosome 11"/>
</dbReference>
<dbReference type="Gene3D" id="2.60.40.420">
    <property type="entry name" value="Cupredoxins - blue copper proteins"/>
    <property type="match status" value="1"/>
</dbReference>
<keyword evidence="3" id="KW-0472">Membrane</keyword>
<dbReference type="InterPro" id="IPR039391">
    <property type="entry name" value="Phytocyanin-like"/>
</dbReference>
<evidence type="ECO:0000259" key="5">
    <source>
        <dbReference type="PROSITE" id="PS51485"/>
    </source>
</evidence>
<keyword evidence="1" id="KW-1015">Disulfide bond</keyword>
<evidence type="ECO:0000256" key="4">
    <source>
        <dbReference type="SAM" id="SignalP"/>
    </source>
</evidence>
<dbReference type="PROSITE" id="PS51485">
    <property type="entry name" value="PHYTOCYANIN"/>
    <property type="match status" value="1"/>
</dbReference>
<keyword evidence="4" id="KW-0732">Signal</keyword>
<evidence type="ECO:0000256" key="1">
    <source>
        <dbReference type="ARBA" id="ARBA00023157"/>
    </source>
</evidence>
<keyword evidence="3" id="KW-0812">Transmembrane</keyword>
<keyword evidence="2" id="KW-0325">Glycoprotein</keyword>
<evidence type="ECO:0000256" key="3">
    <source>
        <dbReference type="SAM" id="Phobius"/>
    </source>
</evidence>
<dbReference type="OrthoDB" id="1896188at2759"/>
<feature type="signal peptide" evidence="4">
    <location>
        <begin position="1"/>
        <end position="25"/>
    </location>
</feature>
<feature type="transmembrane region" description="Helical" evidence="3">
    <location>
        <begin position="165"/>
        <end position="184"/>
    </location>
</feature>
<evidence type="ECO:0000313" key="7">
    <source>
        <dbReference type="Proteomes" id="UP000797356"/>
    </source>
</evidence>
<reference evidence="6" key="1">
    <citation type="journal article" date="2017" name="Gigascience">
        <title>The genome draft of coconut (Cocos nucifera).</title>
        <authorList>
            <person name="Xiao Y."/>
            <person name="Xu P."/>
            <person name="Fan H."/>
            <person name="Baudouin L."/>
            <person name="Xia W."/>
            <person name="Bocs S."/>
            <person name="Xu J."/>
            <person name="Li Q."/>
            <person name="Guo A."/>
            <person name="Zhou L."/>
            <person name="Li J."/>
            <person name="Wu Y."/>
            <person name="Ma Z."/>
            <person name="Armero A."/>
            <person name="Issali A.E."/>
            <person name="Liu N."/>
            <person name="Peng M."/>
            <person name="Yang Y."/>
        </authorList>
    </citation>
    <scope>NUCLEOTIDE SEQUENCE</scope>
    <source>
        <tissue evidence="6">Spear leaf of Hainan Tall coconut</tissue>
    </source>
</reference>
<feature type="chain" id="PRO_5035457838" evidence="4">
    <location>
        <begin position="26"/>
        <end position="185"/>
    </location>
</feature>
<feature type="domain" description="Phytocyanin" evidence="5">
    <location>
        <begin position="37"/>
        <end position="137"/>
    </location>
</feature>
<dbReference type="PANTHER" id="PTHR33021">
    <property type="entry name" value="BLUE COPPER PROTEIN"/>
    <property type="match status" value="1"/>
</dbReference>
<dbReference type="GO" id="GO:0009055">
    <property type="term" value="F:electron transfer activity"/>
    <property type="evidence" value="ECO:0007669"/>
    <property type="project" value="InterPro"/>
</dbReference>
<accession>A0A8K0IQH9</accession>
<organism evidence="6 7">
    <name type="scientific">Cocos nucifera</name>
    <name type="common">Coconut palm</name>
    <dbReference type="NCBI Taxonomy" id="13894"/>
    <lineage>
        <taxon>Eukaryota</taxon>
        <taxon>Viridiplantae</taxon>
        <taxon>Streptophyta</taxon>
        <taxon>Embryophyta</taxon>
        <taxon>Tracheophyta</taxon>
        <taxon>Spermatophyta</taxon>
        <taxon>Magnoliopsida</taxon>
        <taxon>Liliopsida</taxon>
        <taxon>Arecaceae</taxon>
        <taxon>Arecoideae</taxon>
        <taxon>Cocoseae</taxon>
        <taxon>Attaleinae</taxon>
        <taxon>Cocos</taxon>
    </lineage>
</organism>
<evidence type="ECO:0000256" key="2">
    <source>
        <dbReference type="ARBA" id="ARBA00023180"/>
    </source>
</evidence>
<dbReference type="SUPFAM" id="SSF49503">
    <property type="entry name" value="Cupredoxins"/>
    <property type="match status" value="1"/>
</dbReference>
<dbReference type="GO" id="GO:0005886">
    <property type="term" value="C:plasma membrane"/>
    <property type="evidence" value="ECO:0007669"/>
    <property type="project" value="TreeGrafter"/>
</dbReference>
<dbReference type="InterPro" id="IPR008972">
    <property type="entry name" value="Cupredoxin"/>
</dbReference>
<dbReference type="AlphaFoldDB" id="A0A8K0IQH9"/>
<dbReference type="InterPro" id="IPR003245">
    <property type="entry name" value="Phytocyanin_dom"/>
</dbReference>
<dbReference type="Pfam" id="PF02298">
    <property type="entry name" value="Cu_bind_like"/>
    <property type="match status" value="1"/>
</dbReference>
<gene>
    <name evidence="6" type="ORF">COCNU_11G010850</name>
</gene>